<gene>
    <name evidence="1" type="ORF">BT62DRAFT_913818</name>
</gene>
<sequence length="104" mass="11521">ELHNVILAATDSSCLKNRIAEVRAGTEIFVKGETNLELAIRVSLNLQQSNQVGKAVAIKVLAESIDIRVMLHDTNSKYISKHLTTSRQGTEDTRYISVSNKEIL</sequence>
<dbReference type="RefSeq" id="XP_043032899.1">
    <property type="nucleotide sequence ID" value="XM_043183896.1"/>
</dbReference>
<dbReference type="Proteomes" id="UP000812287">
    <property type="component" value="Unassembled WGS sequence"/>
</dbReference>
<dbReference type="GeneID" id="66106193"/>
<dbReference type="OrthoDB" id="2755170at2759"/>
<comment type="caution">
    <text evidence="1">The sequence shown here is derived from an EMBL/GenBank/DDBJ whole genome shotgun (WGS) entry which is preliminary data.</text>
</comment>
<proteinExistence type="predicted"/>
<reference evidence="1" key="1">
    <citation type="submission" date="2020-11" db="EMBL/GenBank/DDBJ databases">
        <title>Adaptations for nitrogen fixation in a non-lichenized fungal sporocarp promotes dispersal by wood-feeding termites.</title>
        <authorList>
            <consortium name="DOE Joint Genome Institute"/>
            <person name="Koch R.A."/>
            <person name="Yoon G."/>
            <person name="Arayal U."/>
            <person name="Lail K."/>
            <person name="Amirebrahimi M."/>
            <person name="Labutti K."/>
            <person name="Lipzen A."/>
            <person name="Riley R."/>
            <person name="Barry K."/>
            <person name="Henrissat B."/>
            <person name="Grigoriev I.V."/>
            <person name="Herr J.R."/>
            <person name="Aime M.C."/>
        </authorList>
    </citation>
    <scope>NUCLEOTIDE SEQUENCE</scope>
    <source>
        <strain evidence="1">MCA 3950</strain>
    </source>
</reference>
<keyword evidence="2" id="KW-1185">Reference proteome</keyword>
<accession>A0A9P8AL65</accession>
<feature type="non-terminal residue" evidence="1">
    <location>
        <position position="1"/>
    </location>
</feature>
<dbReference type="AlphaFoldDB" id="A0A9P8AL65"/>
<organism evidence="1 2">
    <name type="scientific">Guyanagaster necrorhizus</name>
    <dbReference type="NCBI Taxonomy" id="856835"/>
    <lineage>
        <taxon>Eukaryota</taxon>
        <taxon>Fungi</taxon>
        <taxon>Dikarya</taxon>
        <taxon>Basidiomycota</taxon>
        <taxon>Agaricomycotina</taxon>
        <taxon>Agaricomycetes</taxon>
        <taxon>Agaricomycetidae</taxon>
        <taxon>Agaricales</taxon>
        <taxon>Marasmiineae</taxon>
        <taxon>Physalacriaceae</taxon>
        <taxon>Guyanagaster</taxon>
    </lineage>
</organism>
<evidence type="ECO:0000313" key="2">
    <source>
        <dbReference type="Proteomes" id="UP000812287"/>
    </source>
</evidence>
<name>A0A9P8AL65_9AGAR</name>
<protein>
    <submittedName>
        <fullName evidence="1">Uncharacterized protein</fullName>
    </submittedName>
</protein>
<dbReference type="EMBL" id="MU250597">
    <property type="protein sequence ID" value="KAG7439399.1"/>
    <property type="molecule type" value="Genomic_DNA"/>
</dbReference>
<evidence type="ECO:0000313" key="1">
    <source>
        <dbReference type="EMBL" id="KAG7439399.1"/>
    </source>
</evidence>